<evidence type="ECO:0000313" key="2">
    <source>
        <dbReference type="Proteomes" id="UP001732700"/>
    </source>
</evidence>
<sequence length="254" mass="28923">MDHNTRQWARGRLRRKRFSRHSRIRLTGMYQMQIFVKIGDGKTITLKVKRSDTIYNVKAKIQDKEGVPAFQQRLMFDDKLLVGSCTLEDHGILEGSTLTLNLVLQGIHIFLKTLTGRIMTFEVERADTVFNVKAKIFDEHGIVPAQQHIVFAGKELEEDHTLADYGIDNNCILHFVVCTGKQISVKTPTGRAVIDCFTTSSVTVGHLKTQIHDMLCIPWRRGSGPLENDCVFAHTRKLWDRVELVLQLRLPGGQ</sequence>
<evidence type="ECO:0000313" key="1">
    <source>
        <dbReference type="EnsemblPlants" id="AVESA.00010b.r2.1DG0122780.1.CDS"/>
    </source>
</evidence>
<organism evidence="1 2">
    <name type="scientific">Avena sativa</name>
    <name type="common">Oat</name>
    <dbReference type="NCBI Taxonomy" id="4498"/>
    <lineage>
        <taxon>Eukaryota</taxon>
        <taxon>Viridiplantae</taxon>
        <taxon>Streptophyta</taxon>
        <taxon>Embryophyta</taxon>
        <taxon>Tracheophyta</taxon>
        <taxon>Spermatophyta</taxon>
        <taxon>Magnoliopsida</taxon>
        <taxon>Liliopsida</taxon>
        <taxon>Poales</taxon>
        <taxon>Poaceae</taxon>
        <taxon>BOP clade</taxon>
        <taxon>Pooideae</taxon>
        <taxon>Poodae</taxon>
        <taxon>Poeae</taxon>
        <taxon>Poeae Chloroplast Group 1 (Aveneae type)</taxon>
        <taxon>Aveninae</taxon>
        <taxon>Avena</taxon>
    </lineage>
</organism>
<proteinExistence type="predicted"/>
<reference evidence="1" key="1">
    <citation type="submission" date="2021-05" db="EMBL/GenBank/DDBJ databases">
        <authorList>
            <person name="Scholz U."/>
            <person name="Mascher M."/>
            <person name="Fiebig A."/>
        </authorList>
    </citation>
    <scope>NUCLEOTIDE SEQUENCE [LARGE SCALE GENOMIC DNA]</scope>
</reference>
<keyword evidence="2" id="KW-1185">Reference proteome</keyword>
<accession>A0ACD5TSY1</accession>
<reference evidence="1" key="2">
    <citation type="submission" date="2025-09" db="UniProtKB">
        <authorList>
            <consortium name="EnsemblPlants"/>
        </authorList>
    </citation>
    <scope>IDENTIFICATION</scope>
</reference>
<name>A0ACD5TSY1_AVESA</name>
<protein>
    <submittedName>
        <fullName evidence="1">Uncharacterized protein</fullName>
    </submittedName>
</protein>
<dbReference type="EnsemblPlants" id="AVESA.00010b.r2.1DG0122780.1">
    <property type="protein sequence ID" value="AVESA.00010b.r2.1DG0122780.1.CDS"/>
    <property type="gene ID" value="AVESA.00010b.r2.1DG0122780"/>
</dbReference>
<dbReference type="Proteomes" id="UP001732700">
    <property type="component" value="Chromosome 1D"/>
</dbReference>